<dbReference type="Proteomes" id="UP001627154">
    <property type="component" value="Unassembled WGS sequence"/>
</dbReference>
<dbReference type="EMBL" id="JBJJXI010000136">
    <property type="protein sequence ID" value="KAL3387860.1"/>
    <property type="molecule type" value="Genomic_DNA"/>
</dbReference>
<evidence type="ECO:0000313" key="3">
    <source>
        <dbReference type="Proteomes" id="UP001627154"/>
    </source>
</evidence>
<accession>A0ABD2W457</accession>
<comment type="caution">
    <text evidence="2">The sequence shown here is derived from an EMBL/GenBank/DDBJ whole genome shotgun (WGS) entry which is preliminary data.</text>
</comment>
<keyword evidence="1" id="KW-0732">Signal</keyword>
<dbReference type="AlphaFoldDB" id="A0ABD2W457"/>
<keyword evidence="3" id="KW-1185">Reference proteome</keyword>
<feature type="chain" id="PRO_5044804543" description="Secreted protein" evidence="1">
    <location>
        <begin position="18"/>
        <end position="66"/>
    </location>
</feature>
<protein>
    <recommendedName>
        <fullName evidence="4">Secreted protein</fullName>
    </recommendedName>
</protein>
<proteinExistence type="predicted"/>
<reference evidence="2 3" key="1">
    <citation type="journal article" date="2024" name="bioRxiv">
        <title>A reference genome for Trichogramma kaykai: A tiny desert-dwelling parasitoid wasp with competing sex-ratio distorters.</title>
        <authorList>
            <person name="Culotta J."/>
            <person name="Lindsey A.R."/>
        </authorList>
    </citation>
    <scope>NUCLEOTIDE SEQUENCE [LARGE SCALE GENOMIC DNA]</scope>
    <source>
        <strain evidence="2 3">KSX58</strain>
    </source>
</reference>
<dbReference type="PROSITE" id="PS51257">
    <property type="entry name" value="PROKAR_LIPOPROTEIN"/>
    <property type="match status" value="1"/>
</dbReference>
<gene>
    <name evidence="2" type="ORF">TKK_016948</name>
</gene>
<evidence type="ECO:0008006" key="4">
    <source>
        <dbReference type="Google" id="ProtNLM"/>
    </source>
</evidence>
<organism evidence="2 3">
    <name type="scientific">Trichogramma kaykai</name>
    <dbReference type="NCBI Taxonomy" id="54128"/>
    <lineage>
        <taxon>Eukaryota</taxon>
        <taxon>Metazoa</taxon>
        <taxon>Ecdysozoa</taxon>
        <taxon>Arthropoda</taxon>
        <taxon>Hexapoda</taxon>
        <taxon>Insecta</taxon>
        <taxon>Pterygota</taxon>
        <taxon>Neoptera</taxon>
        <taxon>Endopterygota</taxon>
        <taxon>Hymenoptera</taxon>
        <taxon>Apocrita</taxon>
        <taxon>Proctotrupomorpha</taxon>
        <taxon>Chalcidoidea</taxon>
        <taxon>Trichogrammatidae</taxon>
        <taxon>Trichogramma</taxon>
    </lineage>
</organism>
<sequence>MYSELIRVALGVWFVYSCLFGCRDEAAQETCSSRWTVNNATSTSCQRRSAEKERKLLESCYLSKSL</sequence>
<evidence type="ECO:0000256" key="1">
    <source>
        <dbReference type="SAM" id="SignalP"/>
    </source>
</evidence>
<evidence type="ECO:0000313" key="2">
    <source>
        <dbReference type="EMBL" id="KAL3387860.1"/>
    </source>
</evidence>
<name>A0ABD2W457_9HYME</name>
<feature type="signal peptide" evidence="1">
    <location>
        <begin position="1"/>
        <end position="17"/>
    </location>
</feature>